<name>A0A2V3TTX0_9HYPH</name>
<sequence>MRVFHSWLDGWDERQAQRGEERKQTAVFALDADRAFPGPRETIGIEEFGALAGKALADPAFFEAAAESSEGFKRIDEWLKFPSDISTDVEQNNVVWAKIKDSGRFDHAVVIFHHWNANTWNSRVADYFSRRGITVVEIALPYHFQRSRPGSLHADYMLSANLGRTIQSVRQAVLDGRKLIRWLKREGYRDISVLGISLGSWVAAIVAAHDLAVSKASLFLTAGSLADMVWTGRATRAIRDSLEPEVHLDGLRRAWAPLNLENYSHRLARPDLALHVVLAKRDKVVLPELSANFMQKLKEAGAKPDILELNCGHYSLALPPYILRAGLSLKRGLLG</sequence>
<accession>A0A2V3TTX0</accession>
<comment type="caution">
    <text evidence="1">The sequence shown here is derived from an EMBL/GenBank/DDBJ whole genome shotgun (WGS) entry which is preliminary data.</text>
</comment>
<dbReference type="SUPFAM" id="SSF53474">
    <property type="entry name" value="alpha/beta-Hydrolases"/>
    <property type="match status" value="1"/>
</dbReference>
<dbReference type="Gene3D" id="3.40.50.1820">
    <property type="entry name" value="alpha/beta hydrolase"/>
    <property type="match status" value="1"/>
</dbReference>
<keyword evidence="2" id="KW-1185">Reference proteome</keyword>
<dbReference type="NCBIfam" id="NF047337">
    <property type="entry name" value="hydrolase_RcgR"/>
    <property type="match status" value="1"/>
</dbReference>
<evidence type="ECO:0000313" key="2">
    <source>
        <dbReference type="Proteomes" id="UP000248021"/>
    </source>
</evidence>
<dbReference type="Proteomes" id="UP000248021">
    <property type="component" value="Unassembled WGS sequence"/>
</dbReference>
<dbReference type="InterPro" id="IPR058111">
    <property type="entry name" value="RcgR-like"/>
</dbReference>
<protein>
    <recommendedName>
        <fullName evidence="3">Dienelactone hydrolase-related enzyme</fullName>
    </recommendedName>
</protein>
<dbReference type="AlphaFoldDB" id="A0A2V3TTX0"/>
<dbReference type="EMBL" id="QJJK01000019">
    <property type="protein sequence ID" value="PXW51638.1"/>
    <property type="molecule type" value="Genomic_DNA"/>
</dbReference>
<evidence type="ECO:0000313" key="1">
    <source>
        <dbReference type="EMBL" id="PXW51638.1"/>
    </source>
</evidence>
<gene>
    <name evidence="1" type="ORF">C7450_11977</name>
</gene>
<proteinExistence type="predicted"/>
<evidence type="ECO:0008006" key="3">
    <source>
        <dbReference type="Google" id="ProtNLM"/>
    </source>
</evidence>
<organism evidence="1 2">
    <name type="scientific">Chelatococcus asaccharovorans</name>
    <dbReference type="NCBI Taxonomy" id="28210"/>
    <lineage>
        <taxon>Bacteria</taxon>
        <taxon>Pseudomonadati</taxon>
        <taxon>Pseudomonadota</taxon>
        <taxon>Alphaproteobacteria</taxon>
        <taxon>Hyphomicrobiales</taxon>
        <taxon>Chelatococcaceae</taxon>
        <taxon>Chelatococcus</taxon>
    </lineage>
</organism>
<reference evidence="1 2" key="1">
    <citation type="submission" date="2018-05" db="EMBL/GenBank/DDBJ databases">
        <title>Genomic Encyclopedia of Type Strains, Phase IV (KMG-IV): sequencing the most valuable type-strain genomes for metagenomic binning, comparative biology and taxonomic classification.</title>
        <authorList>
            <person name="Goeker M."/>
        </authorList>
    </citation>
    <scope>NUCLEOTIDE SEQUENCE [LARGE SCALE GENOMIC DNA]</scope>
    <source>
        <strain evidence="1 2">DSM 6462</strain>
    </source>
</reference>
<dbReference type="InterPro" id="IPR029058">
    <property type="entry name" value="AB_hydrolase_fold"/>
</dbReference>